<proteinExistence type="inferred from homology"/>
<dbReference type="EC" id="4.2.1.134" evidence="4 14"/>
<dbReference type="GO" id="GO:0005789">
    <property type="term" value="C:endoplasmic reticulum membrane"/>
    <property type="evidence" value="ECO:0007669"/>
    <property type="project" value="UniProtKB-SubCell"/>
</dbReference>
<keyword evidence="11 14" id="KW-0275">Fatty acid biosynthesis</keyword>
<sequence>MALLKNNKSYYLFFYNFVETVGWSYILYKLVKHFIFVEDVTLYESIKLPLFVFQNAAVLEIVHAFLRLVSSSPYVTLQQVFSRVMLVCGVLMISRNAQLGIGLPLTILAWSVTEIIRYAYYTLNLVNAVPHFLVWLRYTMFIGLYPLGVTGELLCLYTACNEFIKTGFGTITLPNFLNVTFNYPYLLMFLMALYIPLFPPLYMHMFAQRKKILGKSSGSKKVK</sequence>
<evidence type="ECO:0000256" key="5">
    <source>
        <dbReference type="ARBA" id="ARBA00022516"/>
    </source>
</evidence>
<keyword evidence="10 14" id="KW-0472">Membrane</keyword>
<evidence type="ECO:0000256" key="1">
    <source>
        <dbReference type="ARBA" id="ARBA00004141"/>
    </source>
</evidence>
<evidence type="ECO:0000256" key="10">
    <source>
        <dbReference type="ARBA" id="ARBA00023136"/>
    </source>
</evidence>
<comment type="caution">
    <text evidence="15">The sequence shown here is derived from an EMBL/GenBank/DDBJ whole genome shotgun (WGS) entry which is preliminary data.</text>
</comment>
<evidence type="ECO:0000256" key="4">
    <source>
        <dbReference type="ARBA" id="ARBA00013122"/>
    </source>
</evidence>
<dbReference type="Proteomes" id="UP001329430">
    <property type="component" value="Chromosome 3"/>
</dbReference>
<dbReference type="GO" id="GO:0030148">
    <property type="term" value="P:sphingolipid biosynthetic process"/>
    <property type="evidence" value="ECO:0007669"/>
    <property type="project" value="TreeGrafter"/>
</dbReference>
<name>A0AAN7VLG9_9COLE</name>
<keyword evidence="6 14" id="KW-0812">Transmembrane</keyword>
<keyword evidence="7 14" id="KW-0276">Fatty acid metabolism</keyword>
<keyword evidence="8 14" id="KW-1133">Transmembrane helix</keyword>
<evidence type="ECO:0000256" key="3">
    <source>
        <dbReference type="ARBA" id="ARBA00007811"/>
    </source>
</evidence>
<evidence type="ECO:0000256" key="13">
    <source>
        <dbReference type="ARBA" id="ARBA00036671"/>
    </source>
</evidence>
<evidence type="ECO:0000256" key="14">
    <source>
        <dbReference type="RuleBase" id="RU363109"/>
    </source>
</evidence>
<keyword evidence="9 14" id="KW-0443">Lipid metabolism</keyword>
<keyword evidence="14" id="KW-0256">Endoplasmic reticulum</keyword>
<evidence type="ECO:0000256" key="7">
    <source>
        <dbReference type="ARBA" id="ARBA00022832"/>
    </source>
</evidence>
<dbReference type="PANTHER" id="PTHR11035">
    <property type="entry name" value="VERY-LONG-CHAIN (3R)-3-HYDROXYACYL-COA DEHYDRATASE"/>
    <property type="match status" value="1"/>
</dbReference>
<dbReference type="GO" id="GO:0030497">
    <property type="term" value="P:fatty acid elongation"/>
    <property type="evidence" value="ECO:0007669"/>
    <property type="project" value="TreeGrafter"/>
</dbReference>
<feature type="transmembrane region" description="Helical" evidence="14">
    <location>
        <begin position="12"/>
        <end position="28"/>
    </location>
</feature>
<evidence type="ECO:0000256" key="8">
    <source>
        <dbReference type="ARBA" id="ARBA00022989"/>
    </source>
</evidence>
<comment type="similarity">
    <text evidence="3 14">Belongs to the very long-chain fatty acids dehydratase HACD family.</text>
</comment>
<dbReference type="Pfam" id="PF04387">
    <property type="entry name" value="PTPLA"/>
    <property type="match status" value="1"/>
</dbReference>
<dbReference type="EMBL" id="JAVRBK010000003">
    <property type="protein sequence ID" value="KAK5645949.1"/>
    <property type="molecule type" value="Genomic_DNA"/>
</dbReference>
<comment type="function">
    <text evidence="14">Catalyzes the third of the four reactions of the long-chain fatty acids elongation cycle. This endoplasmic reticulum-bound enzymatic process, allows the addition of two carbons to the chain of long- and very long-chain fatty acids/VLCFAs per cycle. This enzyme catalyzes the dehydration of the 3-hydroxyacyl-CoA intermediate into trans-2,3-enoyl-CoA, within each cycle of fatty acid elongation. Thereby, it participates to the production of VLCFAs of different chain lengths that are involved in multiple biological processes as precursors of membrane lipids and lipid mediators.</text>
</comment>
<feature type="transmembrane region" description="Helical" evidence="14">
    <location>
        <begin position="143"/>
        <end position="164"/>
    </location>
</feature>
<gene>
    <name evidence="15" type="ORF">RI129_004413</name>
</gene>
<evidence type="ECO:0000256" key="11">
    <source>
        <dbReference type="ARBA" id="ARBA00023160"/>
    </source>
</evidence>
<keyword evidence="5 14" id="KW-0444">Lipid biosynthesis</keyword>
<protein>
    <recommendedName>
        <fullName evidence="4 14">Very-long-chain (3R)-3-hydroxyacyl-CoA dehydratase</fullName>
        <ecNumber evidence="4 14">4.2.1.134</ecNumber>
    </recommendedName>
</protein>
<evidence type="ECO:0000256" key="6">
    <source>
        <dbReference type="ARBA" id="ARBA00022692"/>
    </source>
</evidence>
<dbReference type="PANTHER" id="PTHR11035:SF3">
    <property type="entry name" value="VERY-LONG-CHAIN (3R)-3-HYDROXYACYL-COA DEHYDRATASE"/>
    <property type="match status" value="1"/>
</dbReference>
<evidence type="ECO:0000313" key="16">
    <source>
        <dbReference type="Proteomes" id="UP001329430"/>
    </source>
</evidence>
<reference evidence="15 16" key="1">
    <citation type="journal article" date="2024" name="Insects">
        <title>An Improved Chromosome-Level Genome Assembly of the Firefly Pyrocoelia pectoralis.</title>
        <authorList>
            <person name="Fu X."/>
            <person name="Meyer-Rochow V.B."/>
            <person name="Ballantyne L."/>
            <person name="Zhu X."/>
        </authorList>
    </citation>
    <scope>NUCLEOTIDE SEQUENCE [LARGE SCALE GENOMIC DNA]</scope>
    <source>
        <strain evidence="15">XCY_ONT2</strain>
    </source>
</reference>
<keyword evidence="12 14" id="KW-0456">Lyase</keyword>
<dbReference type="GO" id="GO:0102158">
    <property type="term" value="F:very-long-chain (3R)-3-hydroxyacyl-CoA dehydratase activity"/>
    <property type="evidence" value="ECO:0007669"/>
    <property type="project" value="UniProtKB-EC"/>
</dbReference>
<dbReference type="InterPro" id="IPR007482">
    <property type="entry name" value="Tyr_Pase-like_PTPLA"/>
</dbReference>
<evidence type="ECO:0000313" key="15">
    <source>
        <dbReference type="EMBL" id="KAK5645949.1"/>
    </source>
</evidence>
<feature type="transmembrane region" description="Helical" evidence="14">
    <location>
        <begin position="184"/>
        <end position="203"/>
    </location>
</feature>
<dbReference type="AlphaFoldDB" id="A0AAN7VLG9"/>
<comment type="caution">
    <text evidence="14">Lacks conserved residue(s) required for the propagation of feature annotation.</text>
</comment>
<comment type="pathway">
    <text evidence="2 14">Lipid metabolism; fatty acid biosynthesis.</text>
</comment>
<evidence type="ECO:0000256" key="2">
    <source>
        <dbReference type="ARBA" id="ARBA00005194"/>
    </source>
</evidence>
<dbReference type="GO" id="GO:0042761">
    <property type="term" value="P:very long-chain fatty acid biosynthetic process"/>
    <property type="evidence" value="ECO:0007669"/>
    <property type="project" value="TreeGrafter"/>
</dbReference>
<organism evidence="15 16">
    <name type="scientific">Pyrocoelia pectoralis</name>
    <dbReference type="NCBI Taxonomy" id="417401"/>
    <lineage>
        <taxon>Eukaryota</taxon>
        <taxon>Metazoa</taxon>
        <taxon>Ecdysozoa</taxon>
        <taxon>Arthropoda</taxon>
        <taxon>Hexapoda</taxon>
        <taxon>Insecta</taxon>
        <taxon>Pterygota</taxon>
        <taxon>Neoptera</taxon>
        <taxon>Endopterygota</taxon>
        <taxon>Coleoptera</taxon>
        <taxon>Polyphaga</taxon>
        <taxon>Elateriformia</taxon>
        <taxon>Elateroidea</taxon>
        <taxon>Lampyridae</taxon>
        <taxon>Lampyrinae</taxon>
        <taxon>Pyrocoelia</taxon>
    </lineage>
</organism>
<comment type="catalytic activity">
    <reaction evidence="13 14">
        <text>a very-long-chain (3R)-3-hydroxyacyl-CoA = a very-long-chain (2E)-enoyl-CoA + H2O</text>
        <dbReference type="Rhea" id="RHEA:45812"/>
        <dbReference type="ChEBI" id="CHEBI:15377"/>
        <dbReference type="ChEBI" id="CHEBI:83728"/>
        <dbReference type="ChEBI" id="CHEBI:85440"/>
        <dbReference type="EC" id="4.2.1.134"/>
    </reaction>
</comment>
<evidence type="ECO:0000256" key="9">
    <source>
        <dbReference type="ARBA" id="ARBA00023098"/>
    </source>
</evidence>
<evidence type="ECO:0000256" key="12">
    <source>
        <dbReference type="ARBA" id="ARBA00023239"/>
    </source>
</evidence>
<accession>A0AAN7VLG9</accession>
<keyword evidence="16" id="KW-1185">Reference proteome</keyword>
<comment type="subcellular location">
    <subcellularLocation>
        <location evidence="14">Endoplasmic reticulum membrane</location>
        <topology evidence="14">Multi-pass membrane protein</topology>
    </subcellularLocation>
    <subcellularLocation>
        <location evidence="1">Membrane</location>
        <topology evidence="1">Multi-pass membrane protein</topology>
    </subcellularLocation>
</comment>